<dbReference type="RefSeq" id="WP_161013238.1">
    <property type="nucleotide sequence ID" value="NZ_WWCK01000002.1"/>
</dbReference>
<evidence type="ECO:0000256" key="3">
    <source>
        <dbReference type="ARBA" id="ARBA00012438"/>
    </source>
</evidence>
<dbReference type="GO" id="GO:0005524">
    <property type="term" value="F:ATP binding"/>
    <property type="evidence" value="ECO:0007669"/>
    <property type="project" value="UniProtKB-KW"/>
</dbReference>
<accession>A0A7X4GNG3</accession>
<dbReference type="PROSITE" id="PS50109">
    <property type="entry name" value="HIS_KIN"/>
    <property type="match status" value="1"/>
</dbReference>
<proteinExistence type="predicted"/>
<keyword evidence="9" id="KW-0843">Virulence</keyword>
<dbReference type="CDD" id="cd17546">
    <property type="entry name" value="REC_hyHK_CKI1_RcsC-like"/>
    <property type="match status" value="1"/>
</dbReference>
<keyword evidence="7 15" id="KW-1133">Transmembrane helix</keyword>
<comment type="subcellular location">
    <subcellularLocation>
        <location evidence="2">Membrane</location>
    </subcellularLocation>
</comment>
<keyword evidence="8" id="KW-0902">Two-component regulatory system</keyword>
<dbReference type="PROSITE" id="PS50894">
    <property type="entry name" value="HPT"/>
    <property type="match status" value="1"/>
</dbReference>
<dbReference type="Gene3D" id="3.30.565.10">
    <property type="entry name" value="Histidine kinase-like ATPase, C-terminal domain"/>
    <property type="match status" value="1"/>
</dbReference>
<dbReference type="EC" id="2.7.13.3" evidence="3"/>
<evidence type="ECO:0000256" key="8">
    <source>
        <dbReference type="ARBA" id="ARBA00023012"/>
    </source>
</evidence>
<dbReference type="InterPro" id="IPR008207">
    <property type="entry name" value="Sig_transdc_His_kin_Hpt_dom"/>
</dbReference>
<dbReference type="CDD" id="cd00130">
    <property type="entry name" value="PAS"/>
    <property type="match status" value="2"/>
</dbReference>
<dbReference type="Gene3D" id="1.20.120.160">
    <property type="entry name" value="HPT domain"/>
    <property type="match status" value="1"/>
</dbReference>
<keyword evidence="4 14" id="KW-0597">Phosphoprotein</keyword>
<dbReference type="SMART" id="SM00448">
    <property type="entry name" value="REC"/>
    <property type="match status" value="1"/>
</dbReference>
<evidence type="ECO:0000256" key="6">
    <source>
        <dbReference type="ARBA" id="ARBA00022729"/>
    </source>
</evidence>
<comment type="catalytic activity">
    <reaction evidence="1">
        <text>ATP + protein L-histidine = ADP + protein N-phospho-L-histidine.</text>
        <dbReference type="EC" id="2.7.13.3"/>
    </reaction>
</comment>
<dbReference type="GO" id="GO:0000155">
    <property type="term" value="F:phosphorelay sensor kinase activity"/>
    <property type="evidence" value="ECO:0007669"/>
    <property type="project" value="InterPro"/>
</dbReference>
<dbReference type="InterPro" id="IPR000014">
    <property type="entry name" value="PAS"/>
</dbReference>
<dbReference type="InterPro" id="IPR036097">
    <property type="entry name" value="HisK_dim/P_sf"/>
</dbReference>
<dbReference type="SUPFAM" id="SSF47226">
    <property type="entry name" value="Histidine-containing phosphotransfer domain, HPT domain"/>
    <property type="match status" value="1"/>
</dbReference>
<feature type="domain" description="Response regulatory" evidence="17">
    <location>
        <begin position="997"/>
        <end position="1114"/>
    </location>
</feature>
<protein>
    <recommendedName>
        <fullName evidence="12">Virulence sensor protein BvgS</fullName>
        <ecNumber evidence="3">2.7.13.3</ecNumber>
    </recommendedName>
</protein>
<dbReference type="PANTHER" id="PTHR45339">
    <property type="entry name" value="HYBRID SIGNAL TRANSDUCTION HISTIDINE KINASE J"/>
    <property type="match status" value="1"/>
</dbReference>
<dbReference type="InterPro" id="IPR042240">
    <property type="entry name" value="CHASE_sf"/>
</dbReference>
<dbReference type="PROSITE" id="PS50839">
    <property type="entry name" value="CHASE"/>
    <property type="match status" value="1"/>
</dbReference>
<dbReference type="EMBL" id="WWCK01000002">
    <property type="protein sequence ID" value="MYM66686.1"/>
    <property type="molecule type" value="Genomic_DNA"/>
</dbReference>
<evidence type="ECO:0000259" key="21">
    <source>
        <dbReference type="PROSITE" id="PS50894"/>
    </source>
</evidence>
<dbReference type="PROSITE" id="PS50113">
    <property type="entry name" value="PAC"/>
    <property type="match status" value="2"/>
</dbReference>
<dbReference type="Pfam" id="PF13426">
    <property type="entry name" value="PAS_9"/>
    <property type="match status" value="1"/>
</dbReference>
<dbReference type="InterPro" id="IPR004358">
    <property type="entry name" value="Sig_transdc_His_kin-like_C"/>
</dbReference>
<keyword evidence="23" id="KW-1185">Reference proteome</keyword>
<dbReference type="Gene3D" id="3.30.450.20">
    <property type="entry name" value="PAS domain"/>
    <property type="match status" value="2"/>
</dbReference>
<dbReference type="Pfam" id="PF00072">
    <property type="entry name" value="Response_reg"/>
    <property type="match status" value="1"/>
</dbReference>
<keyword evidence="5 15" id="KW-0812">Transmembrane</keyword>
<dbReference type="NCBIfam" id="TIGR00229">
    <property type="entry name" value="sensory_box"/>
    <property type="match status" value="2"/>
</dbReference>
<dbReference type="InterPro" id="IPR036890">
    <property type="entry name" value="HATPase_C_sf"/>
</dbReference>
<evidence type="ECO:0000256" key="5">
    <source>
        <dbReference type="ARBA" id="ARBA00022692"/>
    </source>
</evidence>
<feature type="modified residue" description="4-aspartylphosphate" evidence="14">
    <location>
        <position position="1048"/>
    </location>
</feature>
<feature type="domain" description="Histidine kinase" evidence="16">
    <location>
        <begin position="641"/>
        <end position="862"/>
    </location>
</feature>
<dbReference type="PROSITE" id="PS50110">
    <property type="entry name" value="RESPONSE_REGULATORY"/>
    <property type="match status" value="1"/>
</dbReference>
<evidence type="ECO:0000256" key="9">
    <source>
        <dbReference type="ARBA" id="ARBA00023026"/>
    </source>
</evidence>
<feature type="domain" description="PAC" evidence="19">
    <location>
        <begin position="571"/>
        <end position="623"/>
    </location>
</feature>
<dbReference type="SMART" id="SM01079">
    <property type="entry name" value="CHASE"/>
    <property type="match status" value="1"/>
</dbReference>
<dbReference type="Pfam" id="PF08448">
    <property type="entry name" value="PAS_4"/>
    <property type="match status" value="1"/>
</dbReference>
<dbReference type="InterPro" id="IPR005467">
    <property type="entry name" value="His_kinase_dom"/>
</dbReference>
<dbReference type="PRINTS" id="PR00344">
    <property type="entry name" value="BCTRLSENSOR"/>
</dbReference>
<dbReference type="InterPro" id="IPR003661">
    <property type="entry name" value="HisK_dim/P_dom"/>
</dbReference>
<dbReference type="FunFam" id="3.30.565.10:FF:000010">
    <property type="entry name" value="Sensor histidine kinase RcsC"/>
    <property type="match status" value="1"/>
</dbReference>
<reference evidence="22 23" key="1">
    <citation type="submission" date="2019-12" db="EMBL/GenBank/DDBJ databases">
        <title>Novel species isolated from a subtropical stream in China.</title>
        <authorList>
            <person name="Lu H."/>
        </authorList>
    </citation>
    <scope>NUCLEOTIDE SEQUENCE [LARGE SCALE GENOMIC DNA]</scope>
    <source>
        <strain evidence="22 23">FT55W</strain>
    </source>
</reference>
<comment type="caution">
    <text evidence="22">The sequence shown here is derived from an EMBL/GenBank/DDBJ whole genome shotgun (WGS) entry which is preliminary data.</text>
</comment>
<dbReference type="SUPFAM" id="SSF52172">
    <property type="entry name" value="CheY-like"/>
    <property type="match status" value="2"/>
</dbReference>
<dbReference type="SUPFAM" id="SSF55874">
    <property type="entry name" value="ATPase domain of HSP90 chaperone/DNA topoisomerase II/histidine kinase"/>
    <property type="match status" value="1"/>
</dbReference>
<dbReference type="InterPro" id="IPR013656">
    <property type="entry name" value="PAS_4"/>
</dbReference>
<feature type="domain" description="PAS" evidence="18">
    <location>
        <begin position="337"/>
        <end position="407"/>
    </location>
</feature>
<dbReference type="SMART" id="SM00388">
    <property type="entry name" value="HisKA"/>
    <property type="match status" value="1"/>
</dbReference>
<dbReference type="InterPro" id="IPR001610">
    <property type="entry name" value="PAC"/>
</dbReference>
<dbReference type="CDD" id="cd16922">
    <property type="entry name" value="HATPase_EvgS-ArcB-TorS-like"/>
    <property type="match status" value="1"/>
</dbReference>
<feature type="transmembrane region" description="Helical" evidence="15">
    <location>
        <begin position="305"/>
        <end position="326"/>
    </location>
</feature>
<name>A0A7X4GNG3_9BURK</name>
<dbReference type="SMART" id="SM00091">
    <property type="entry name" value="PAS"/>
    <property type="match status" value="2"/>
</dbReference>
<dbReference type="InterPro" id="IPR035965">
    <property type="entry name" value="PAS-like_dom_sf"/>
</dbReference>
<feature type="domain" description="CHASE" evidence="20">
    <location>
        <begin position="138"/>
        <end position="237"/>
    </location>
</feature>
<dbReference type="SMART" id="SM00387">
    <property type="entry name" value="HATPase_c"/>
    <property type="match status" value="1"/>
</dbReference>
<dbReference type="Gene3D" id="3.40.50.2300">
    <property type="match status" value="1"/>
</dbReference>
<gene>
    <name evidence="22" type="ORF">GTP45_07575</name>
</gene>
<dbReference type="CDD" id="cd00082">
    <property type="entry name" value="HisKA"/>
    <property type="match status" value="1"/>
</dbReference>
<dbReference type="Pfam" id="PF02518">
    <property type="entry name" value="HATPase_c"/>
    <property type="match status" value="1"/>
</dbReference>
<evidence type="ECO:0000259" key="20">
    <source>
        <dbReference type="PROSITE" id="PS50839"/>
    </source>
</evidence>
<sequence>MSTAAIWHRWRAPWLLAAAGLVLSSAAAFYQQGQNQRLLQQRLQVAGNTAAAHMQQHLGRYLDALQGLRGVVLTAGAAHMGQSELNLYLASLAPEQELGSARSFGFVRRVARHQEAAFVRDQRSRQPDFYLREFSRHQQDRYVVQAYRSLDGGQPLLGLDLGSEQLRRHTAELAMHDGDARMTPPVMLFGSGEVRPAFLLVLPVYAGGAVPPRALRDAALLGWTYAALRIEKVVQDVGAEAGGLTFSLDDITERVPIRVLPRLEHAEADTLRASTTLDTHGRRWRLTVQAGDTYVLRQHLPSPGVVFAAGLALTAALAALLAVAAAGRRRRDEALAGQARLAAIVDSSADAIIGKDMQGRITSWNRGAERLFGHSAAQALGHTVGELLVPVHLQYEERDILRRLKAGETVPDVETQRLHRDGHLVDVWVAVAPVRHPDGSVIGAAKTVRDITERKAAELRVRAANARLEDTVAQRTAQLRDTNLMLSNVLDAATGVAIIACAVDGSITVFNRGAERMLGYHAESMLRGATPMRFHDPGEVAAYAAELSEREGRLVGPFEALVLAAERAGAETREWTYIRQDGSRLTVSLIVTAMYGAQGELSGYLGVAMDITQRHELLSSLERAKEEALAASAAKSNFLANMSHEIRTPLNAVLGMLQLVQATPLAPRQRDCLAKAGSAARALLQLLNDVLDYSKIEVGKLQLDPHPFDSDAMLRDLAVVLGGNQGGKPVELIFDLDPQLPAVLIGDRLRLQQILINLAGNALKFTERGEVSVCLRVQACSEGRLRLRVAVTDTGIGISPAQQAGIFDGFTQAEASISRRYGGTGLGLVISRRLLGLMGSSLQLDSTPGQGSCFWFEVDLGCGAPAPAPALPPCTLLIAHGHAVAGGALQRMACGLGWTATLAGDGLAALQALSLQRYDAVLMDQSLHQRATLERHAAASAQPLVLLAPGCAAPASGEVLSMPATPHMLAQAVQRALDGPAAPPQLEPAPRRLQGMRILLVEDNSLNREVAGELLGNEGAQVALAENGREGVDYLLAATSLPDVVLMDMQMPEMDGLEATQRIRAALGPALRIVAMTANAGDADRASCLAAGMDDHVGKPIDLEQLVCCLLRSAAPAPAPAAESNEAAALVLARFGGNDKLYQRALDGFAGQGRDLAAQAVAALRSGERAEAGVALHTYKGLAATLGARALAAEAAALELAVKRGETDDALLARTTALQKACAGAMQQLRVALAAAVSATAPPPAVAVAVPAQPPDGLAALLAAGNLRALEWVEQLADSGDAQLRDVAQRIQALDFPAALALLEE</sequence>
<dbReference type="InterPro" id="IPR000700">
    <property type="entry name" value="PAS-assoc_C"/>
</dbReference>
<dbReference type="SMART" id="SM00086">
    <property type="entry name" value="PAC"/>
    <property type="match status" value="2"/>
</dbReference>
<evidence type="ECO:0000256" key="10">
    <source>
        <dbReference type="ARBA" id="ARBA00023136"/>
    </source>
</evidence>
<evidence type="ECO:0000313" key="23">
    <source>
        <dbReference type="Proteomes" id="UP000450012"/>
    </source>
</evidence>
<evidence type="ECO:0000256" key="15">
    <source>
        <dbReference type="SAM" id="Phobius"/>
    </source>
</evidence>
<evidence type="ECO:0000256" key="12">
    <source>
        <dbReference type="ARBA" id="ARBA00070152"/>
    </source>
</evidence>
<evidence type="ECO:0000313" key="22">
    <source>
        <dbReference type="EMBL" id="MYM66686.1"/>
    </source>
</evidence>
<dbReference type="PROSITE" id="PS50112">
    <property type="entry name" value="PAS"/>
    <property type="match status" value="1"/>
</dbReference>
<dbReference type="Pfam" id="PF00512">
    <property type="entry name" value="HisKA"/>
    <property type="match status" value="1"/>
</dbReference>
<keyword evidence="10 15" id="KW-0472">Membrane</keyword>
<dbReference type="InterPro" id="IPR001789">
    <property type="entry name" value="Sig_transdc_resp-reg_receiver"/>
</dbReference>
<dbReference type="InterPro" id="IPR006189">
    <property type="entry name" value="CHASE_dom"/>
</dbReference>
<evidence type="ECO:0000256" key="13">
    <source>
        <dbReference type="PROSITE-ProRule" id="PRU00110"/>
    </source>
</evidence>
<feature type="domain" description="PAC" evidence="19">
    <location>
        <begin position="411"/>
        <end position="463"/>
    </location>
</feature>
<evidence type="ECO:0000256" key="11">
    <source>
        <dbReference type="ARBA" id="ARBA00058004"/>
    </source>
</evidence>
<keyword evidence="6" id="KW-0732">Signal</keyword>
<evidence type="ECO:0000256" key="14">
    <source>
        <dbReference type="PROSITE-ProRule" id="PRU00169"/>
    </source>
</evidence>
<evidence type="ECO:0000256" key="4">
    <source>
        <dbReference type="ARBA" id="ARBA00022553"/>
    </source>
</evidence>
<evidence type="ECO:0000259" key="19">
    <source>
        <dbReference type="PROSITE" id="PS50113"/>
    </source>
</evidence>
<evidence type="ECO:0000259" key="16">
    <source>
        <dbReference type="PROSITE" id="PS50109"/>
    </source>
</evidence>
<dbReference type="Proteomes" id="UP000450012">
    <property type="component" value="Unassembled WGS sequence"/>
</dbReference>
<evidence type="ECO:0000259" key="18">
    <source>
        <dbReference type="PROSITE" id="PS50112"/>
    </source>
</evidence>
<dbReference type="SUPFAM" id="SSF47384">
    <property type="entry name" value="Homodimeric domain of signal transducing histidine kinase"/>
    <property type="match status" value="1"/>
</dbReference>
<dbReference type="Gene3D" id="1.10.287.130">
    <property type="match status" value="1"/>
</dbReference>
<dbReference type="GO" id="GO:0005886">
    <property type="term" value="C:plasma membrane"/>
    <property type="evidence" value="ECO:0007669"/>
    <property type="project" value="UniProtKB-SubCell"/>
</dbReference>
<dbReference type="InterPro" id="IPR003594">
    <property type="entry name" value="HATPase_dom"/>
</dbReference>
<organism evidence="22 23">
    <name type="scientific">Duganella rivi</name>
    <dbReference type="NCBI Taxonomy" id="2666083"/>
    <lineage>
        <taxon>Bacteria</taxon>
        <taxon>Pseudomonadati</taxon>
        <taxon>Pseudomonadota</taxon>
        <taxon>Betaproteobacteria</taxon>
        <taxon>Burkholderiales</taxon>
        <taxon>Oxalobacteraceae</taxon>
        <taxon>Telluria group</taxon>
        <taxon>Duganella</taxon>
    </lineage>
</organism>
<dbReference type="InterPro" id="IPR036641">
    <property type="entry name" value="HPT_dom_sf"/>
</dbReference>
<comment type="function">
    <text evidence="11">Member of the two-component regulatory system BvgS/BvgA. Phosphorylates BvgA via a four-step phosphorelay in response to environmental signals.</text>
</comment>
<feature type="domain" description="HPt" evidence="21">
    <location>
        <begin position="1138"/>
        <end position="1236"/>
    </location>
</feature>
<dbReference type="Gene3D" id="3.30.450.350">
    <property type="entry name" value="CHASE domain"/>
    <property type="match status" value="1"/>
</dbReference>
<dbReference type="Pfam" id="PF03924">
    <property type="entry name" value="CHASE"/>
    <property type="match status" value="1"/>
</dbReference>
<dbReference type="SUPFAM" id="SSF55785">
    <property type="entry name" value="PYP-like sensor domain (PAS domain)"/>
    <property type="match status" value="2"/>
</dbReference>
<evidence type="ECO:0000259" key="17">
    <source>
        <dbReference type="PROSITE" id="PS50110"/>
    </source>
</evidence>
<feature type="modified residue" description="Phosphohistidine" evidence="13">
    <location>
        <position position="1177"/>
    </location>
</feature>
<dbReference type="InterPro" id="IPR011006">
    <property type="entry name" value="CheY-like_superfamily"/>
</dbReference>
<evidence type="ECO:0000256" key="2">
    <source>
        <dbReference type="ARBA" id="ARBA00004370"/>
    </source>
</evidence>
<evidence type="ECO:0000256" key="7">
    <source>
        <dbReference type="ARBA" id="ARBA00022989"/>
    </source>
</evidence>
<evidence type="ECO:0000256" key="1">
    <source>
        <dbReference type="ARBA" id="ARBA00000085"/>
    </source>
</evidence>
<dbReference type="PANTHER" id="PTHR45339:SF5">
    <property type="entry name" value="HISTIDINE KINASE"/>
    <property type="match status" value="1"/>
</dbReference>